<dbReference type="InterPro" id="IPR018200">
    <property type="entry name" value="USP_CS"/>
</dbReference>
<dbReference type="GO" id="GO:0006508">
    <property type="term" value="P:proteolysis"/>
    <property type="evidence" value="ECO:0007669"/>
    <property type="project" value="UniProtKB-KW"/>
</dbReference>
<evidence type="ECO:0000256" key="3">
    <source>
        <dbReference type="ARBA" id="ARBA00012759"/>
    </source>
</evidence>
<evidence type="ECO:0000313" key="11">
    <source>
        <dbReference type="EMBL" id="KAF2111458.1"/>
    </source>
</evidence>
<dbReference type="OrthoDB" id="2020758at2759"/>
<comment type="catalytic activity">
    <reaction evidence="1">
        <text>Thiol-dependent hydrolysis of ester, thioester, amide, peptide and isopeptide bonds formed by the C-terminal Gly of ubiquitin (a 76-residue protein attached to proteins as an intracellular targeting signal).</text>
        <dbReference type="EC" id="3.4.19.12"/>
    </reaction>
</comment>
<feature type="compositionally biased region" description="Pro residues" evidence="8">
    <location>
        <begin position="693"/>
        <end position="703"/>
    </location>
</feature>
<feature type="compositionally biased region" description="Basic and acidic residues" evidence="8">
    <location>
        <begin position="788"/>
        <end position="797"/>
    </location>
</feature>
<keyword evidence="4" id="KW-0645">Protease</keyword>
<keyword evidence="7" id="KW-0788">Thiol protease</keyword>
<dbReference type="InterPro" id="IPR050164">
    <property type="entry name" value="Peptidase_C19"/>
</dbReference>
<dbReference type="InterPro" id="IPR028889">
    <property type="entry name" value="USP"/>
</dbReference>
<comment type="similarity">
    <text evidence="2">Belongs to the peptidase C19 family.</text>
</comment>
<proteinExistence type="inferred from homology"/>
<dbReference type="GO" id="GO:0016579">
    <property type="term" value="P:protein deubiquitination"/>
    <property type="evidence" value="ECO:0007669"/>
    <property type="project" value="InterPro"/>
</dbReference>
<dbReference type="GO" id="GO:0005634">
    <property type="term" value="C:nucleus"/>
    <property type="evidence" value="ECO:0007669"/>
    <property type="project" value="TreeGrafter"/>
</dbReference>
<evidence type="ECO:0000256" key="7">
    <source>
        <dbReference type="ARBA" id="ARBA00022807"/>
    </source>
</evidence>
<evidence type="ECO:0000256" key="9">
    <source>
        <dbReference type="SAM" id="Phobius"/>
    </source>
</evidence>
<feature type="transmembrane region" description="Helical" evidence="9">
    <location>
        <begin position="30"/>
        <end position="55"/>
    </location>
</feature>
<feature type="region of interest" description="Disordered" evidence="8">
    <location>
        <begin position="641"/>
        <end position="674"/>
    </location>
</feature>
<dbReference type="EMBL" id="ML977334">
    <property type="protein sequence ID" value="KAF2111458.1"/>
    <property type="molecule type" value="Genomic_DNA"/>
</dbReference>
<feature type="domain" description="USP" evidence="10">
    <location>
        <begin position="138"/>
        <end position="595"/>
    </location>
</feature>
<gene>
    <name evidence="11" type="ORF">BDV96DRAFT_582185</name>
</gene>
<dbReference type="Gene3D" id="3.90.70.10">
    <property type="entry name" value="Cysteine proteinases"/>
    <property type="match status" value="1"/>
</dbReference>
<protein>
    <recommendedName>
        <fullName evidence="3">ubiquitinyl hydrolase 1</fullName>
        <ecNumber evidence="3">3.4.19.12</ecNumber>
    </recommendedName>
</protein>
<evidence type="ECO:0000256" key="8">
    <source>
        <dbReference type="SAM" id="MobiDB-lite"/>
    </source>
</evidence>
<dbReference type="Pfam" id="PF00443">
    <property type="entry name" value="UCH"/>
    <property type="match status" value="1"/>
</dbReference>
<name>A0A6A5YZA7_9PLEO</name>
<evidence type="ECO:0000256" key="2">
    <source>
        <dbReference type="ARBA" id="ARBA00009085"/>
    </source>
</evidence>
<feature type="region of interest" description="Disordered" evidence="8">
    <location>
        <begin position="256"/>
        <end position="296"/>
    </location>
</feature>
<reference evidence="11" key="1">
    <citation type="journal article" date="2020" name="Stud. Mycol.">
        <title>101 Dothideomycetes genomes: a test case for predicting lifestyles and emergence of pathogens.</title>
        <authorList>
            <person name="Haridas S."/>
            <person name="Albert R."/>
            <person name="Binder M."/>
            <person name="Bloem J."/>
            <person name="Labutti K."/>
            <person name="Salamov A."/>
            <person name="Andreopoulos B."/>
            <person name="Baker S."/>
            <person name="Barry K."/>
            <person name="Bills G."/>
            <person name="Bluhm B."/>
            <person name="Cannon C."/>
            <person name="Castanera R."/>
            <person name="Culley D."/>
            <person name="Daum C."/>
            <person name="Ezra D."/>
            <person name="Gonzalez J."/>
            <person name="Henrissat B."/>
            <person name="Kuo A."/>
            <person name="Liang C."/>
            <person name="Lipzen A."/>
            <person name="Lutzoni F."/>
            <person name="Magnuson J."/>
            <person name="Mondo S."/>
            <person name="Nolan M."/>
            <person name="Ohm R."/>
            <person name="Pangilinan J."/>
            <person name="Park H.-J."/>
            <person name="Ramirez L."/>
            <person name="Alfaro M."/>
            <person name="Sun H."/>
            <person name="Tritt A."/>
            <person name="Yoshinaga Y."/>
            <person name="Zwiers L.-H."/>
            <person name="Turgeon B."/>
            <person name="Goodwin S."/>
            <person name="Spatafora J."/>
            <person name="Crous P."/>
            <person name="Grigoriev I."/>
        </authorList>
    </citation>
    <scope>NUCLEOTIDE SEQUENCE</scope>
    <source>
        <strain evidence="11">CBS 627.86</strain>
    </source>
</reference>
<keyword evidence="5" id="KW-0833">Ubl conjugation pathway</keyword>
<dbReference type="SUPFAM" id="SSF54001">
    <property type="entry name" value="Cysteine proteinases"/>
    <property type="match status" value="1"/>
</dbReference>
<evidence type="ECO:0000256" key="1">
    <source>
        <dbReference type="ARBA" id="ARBA00000707"/>
    </source>
</evidence>
<evidence type="ECO:0000313" key="12">
    <source>
        <dbReference type="Proteomes" id="UP000799770"/>
    </source>
</evidence>
<organism evidence="11 12">
    <name type="scientific">Lophiotrema nucula</name>
    <dbReference type="NCBI Taxonomy" id="690887"/>
    <lineage>
        <taxon>Eukaryota</taxon>
        <taxon>Fungi</taxon>
        <taxon>Dikarya</taxon>
        <taxon>Ascomycota</taxon>
        <taxon>Pezizomycotina</taxon>
        <taxon>Dothideomycetes</taxon>
        <taxon>Pleosporomycetidae</taxon>
        <taxon>Pleosporales</taxon>
        <taxon>Lophiotremataceae</taxon>
        <taxon>Lophiotrema</taxon>
    </lineage>
</organism>
<evidence type="ECO:0000256" key="5">
    <source>
        <dbReference type="ARBA" id="ARBA00022786"/>
    </source>
</evidence>
<dbReference type="AlphaFoldDB" id="A0A6A5YZA7"/>
<dbReference type="PANTHER" id="PTHR24006:SF888">
    <property type="entry name" value="UBIQUITIN CARBOXYL-TERMINAL HYDROLASE 30"/>
    <property type="match status" value="1"/>
</dbReference>
<keyword evidence="6" id="KW-0378">Hydrolase</keyword>
<dbReference type="CDD" id="cd02662">
    <property type="entry name" value="Peptidase_C19F"/>
    <property type="match status" value="1"/>
</dbReference>
<dbReference type="PROSITE" id="PS00973">
    <property type="entry name" value="USP_2"/>
    <property type="match status" value="1"/>
</dbReference>
<dbReference type="PANTHER" id="PTHR24006">
    <property type="entry name" value="UBIQUITIN CARBOXYL-TERMINAL HYDROLASE"/>
    <property type="match status" value="1"/>
</dbReference>
<dbReference type="PROSITE" id="PS50235">
    <property type="entry name" value="USP_3"/>
    <property type="match status" value="1"/>
</dbReference>
<feature type="compositionally biased region" description="Polar residues" evidence="8">
    <location>
        <begin position="281"/>
        <end position="296"/>
    </location>
</feature>
<sequence length="838" mass="91591">MGANYLEEWDTDTWQEQDTGETWRNVSSTFIAFLAGAYLLFKVGELVGFPVWLWLHQVLQMLLDSPPVRISLQLPVAITNRLRGQEPSENDDLQTTEMQRNGGNMLSSMFGLSSSGLLKKGVTGLAGALSKSYSNVPPGLGNISNSCYQNSIVQGLASLPTLRDYLSKTSSQYQLSDSETTTGALFELINKLNDPENHGHNFWINGVLKSMSTWQQQDAQEYYSKVLESLDKEVLKSSKSKRETAASWLLTAKSLSDSRGTTEEGQEERSQEARNLDGASDTPTPSEQLQVPSNPLNGLQAQRVGCIVCGYTEGLSMTPFTNLTVPLGNRWTYDIRECLDEVTNLELIQGVECAKCTLLKRRDDLSNVLEKPNLNADLRKSVADRLEIVQDALDDEDFEDATLVKKCLIPKKNWVKSTKSRQAVIARAPKSLVLHVNRSVFDEYTGAQLKNTAQVHFPKLLDLGLWCLGSHPATDSQSPDESIEEWPRDPRKSILQGIVGDVPPTSPFQYDLRAVVTHYGRHENGHYIAYRRHPFAKLAKPAESEADPEPIPDANEDEHAQPEQWWRFSDDDVSAVSEDLVLNQGGVFMLFYERLDPVLETPLPSDQIPINAASVLPPLPPMDIGSSAAQTLVPVTEAHLVPLPDDSDSEVFPSPSQSPALPPMDIGSADAQTSVPVSEALETALPDVDSEVPPSPPLSPALPPQAANSPIKDASETPSRAVEVDGHGRGRDLANAAYPTPPPTDNSNSIPTSYDSASPDSYTSETDTAGYDSEDAPSTQLTSDDEPEINHLEKDSVEQPGFSVPHATSPSPHTMRAGDTPRRGNGSRASLPMVTAGY</sequence>
<evidence type="ECO:0000256" key="6">
    <source>
        <dbReference type="ARBA" id="ARBA00022801"/>
    </source>
</evidence>
<dbReference type="Proteomes" id="UP000799770">
    <property type="component" value="Unassembled WGS sequence"/>
</dbReference>
<dbReference type="EC" id="3.4.19.12" evidence="3"/>
<feature type="compositionally biased region" description="Polar residues" evidence="8">
    <location>
        <begin position="745"/>
        <end position="767"/>
    </location>
</feature>
<keyword evidence="9" id="KW-0812">Transmembrane</keyword>
<feature type="region of interest" description="Disordered" evidence="8">
    <location>
        <begin position="687"/>
        <end position="838"/>
    </location>
</feature>
<keyword evidence="12" id="KW-1185">Reference proteome</keyword>
<dbReference type="GO" id="GO:0005829">
    <property type="term" value="C:cytosol"/>
    <property type="evidence" value="ECO:0007669"/>
    <property type="project" value="TreeGrafter"/>
</dbReference>
<keyword evidence="9" id="KW-0472">Membrane</keyword>
<keyword evidence="9" id="KW-1133">Transmembrane helix</keyword>
<evidence type="ECO:0000256" key="4">
    <source>
        <dbReference type="ARBA" id="ARBA00022670"/>
    </source>
</evidence>
<dbReference type="GO" id="GO:0004843">
    <property type="term" value="F:cysteine-type deubiquitinase activity"/>
    <property type="evidence" value="ECO:0007669"/>
    <property type="project" value="UniProtKB-EC"/>
</dbReference>
<feature type="compositionally biased region" description="Acidic residues" evidence="8">
    <location>
        <begin position="544"/>
        <end position="556"/>
    </location>
</feature>
<accession>A0A6A5YZA7</accession>
<feature type="compositionally biased region" description="Basic and acidic residues" evidence="8">
    <location>
        <begin position="722"/>
        <end position="732"/>
    </location>
</feature>
<feature type="region of interest" description="Disordered" evidence="8">
    <location>
        <begin position="540"/>
        <end position="561"/>
    </location>
</feature>
<evidence type="ECO:0000259" key="10">
    <source>
        <dbReference type="PROSITE" id="PS50235"/>
    </source>
</evidence>
<dbReference type="InterPro" id="IPR001394">
    <property type="entry name" value="Peptidase_C19_UCH"/>
</dbReference>
<dbReference type="InterPro" id="IPR038765">
    <property type="entry name" value="Papain-like_cys_pep_sf"/>
</dbReference>